<keyword evidence="10" id="KW-1185">Reference proteome</keyword>
<dbReference type="InterPro" id="IPR014284">
    <property type="entry name" value="RNA_pol_sigma-70_dom"/>
</dbReference>
<evidence type="ECO:0000259" key="8">
    <source>
        <dbReference type="Pfam" id="PF08281"/>
    </source>
</evidence>
<gene>
    <name evidence="9" type="ORF">SAMN05661010_01418</name>
</gene>
<keyword evidence="4 6" id="KW-0238">DNA-binding</keyword>
<dbReference type="PANTHER" id="PTHR43133:SF51">
    <property type="entry name" value="RNA POLYMERASE SIGMA FACTOR"/>
    <property type="match status" value="1"/>
</dbReference>
<accession>A0A1G9J1A1</accession>
<reference evidence="9 10" key="1">
    <citation type="submission" date="2016-10" db="EMBL/GenBank/DDBJ databases">
        <authorList>
            <person name="de Groot N.N."/>
        </authorList>
    </citation>
    <scope>NUCLEOTIDE SEQUENCE [LARGE SCALE GENOMIC DNA]</scope>
    <source>
        <strain evidence="9 10">DSM 14789</strain>
    </source>
</reference>
<dbReference type="InterPro" id="IPR036388">
    <property type="entry name" value="WH-like_DNA-bd_sf"/>
</dbReference>
<dbReference type="RefSeq" id="WP_089726889.1">
    <property type="nucleotide sequence ID" value="NZ_FNGI01000002.1"/>
</dbReference>
<dbReference type="InterPro" id="IPR013325">
    <property type="entry name" value="RNA_pol_sigma_r2"/>
</dbReference>
<evidence type="ECO:0000256" key="1">
    <source>
        <dbReference type="ARBA" id="ARBA00010641"/>
    </source>
</evidence>
<evidence type="ECO:0000259" key="7">
    <source>
        <dbReference type="Pfam" id="PF04542"/>
    </source>
</evidence>
<protein>
    <recommendedName>
        <fullName evidence="6">RNA polymerase sigma factor</fullName>
    </recommendedName>
</protein>
<proteinExistence type="inferred from homology"/>
<comment type="similarity">
    <text evidence="1 6">Belongs to the sigma-70 factor family. ECF subfamily.</text>
</comment>
<evidence type="ECO:0000256" key="4">
    <source>
        <dbReference type="ARBA" id="ARBA00023125"/>
    </source>
</evidence>
<dbReference type="Gene3D" id="1.10.10.10">
    <property type="entry name" value="Winged helix-like DNA-binding domain superfamily/Winged helix DNA-binding domain"/>
    <property type="match status" value="1"/>
</dbReference>
<feature type="domain" description="RNA polymerase sigma-70 region 2" evidence="7">
    <location>
        <begin position="38"/>
        <end position="102"/>
    </location>
</feature>
<evidence type="ECO:0000256" key="2">
    <source>
        <dbReference type="ARBA" id="ARBA00023015"/>
    </source>
</evidence>
<dbReference type="GO" id="GO:0016987">
    <property type="term" value="F:sigma factor activity"/>
    <property type="evidence" value="ECO:0007669"/>
    <property type="project" value="UniProtKB-KW"/>
</dbReference>
<dbReference type="Gene3D" id="1.10.1740.10">
    <property type="match status" value="1"/>
</dbReference>
<dbReference type="InterPro" id="IPR000838">
    <property type="entry name" value="RNA_pol_sigma70_ECF_CS"/>
</dbReference>
<dbReference type="AlphaFoldDB" id="A0A1G9J1A1"/>
<dbReference type="InterPro" id="IPR013249">
    <property type="entry name" value="RNA_pol_sigma70_r4_t2"/>
</dbReference>
<dbReference type="Pfam" id="PF08281">
    <property type="entry name" value="Sigma70_r4_2"/>
    <property type="match status" value="1"/>
</dbReference>
<dbReference type="STRING" id="119000.SAMN05661010_01418"/>
<dbReference type="PANTHER" id="PTHR43133">
    <property type="entry name" value="RNA POLYMERASE ECF-TYPE SIGMA FACTO"/>
    <property type="match status" value="1"/>
</dbReference>
<dbReference type="OrthoDB" id="9803470at2"/>
<keyword evidence="5 6" id="KW-0804">Transcription</keyword>
<feature type="domain" description="RNA polymerase sigma factor 70 region 4 type 2" evidence="8">
    <location>
        <begin position="144"/>
        <end position="195"/>
    </location>
</feature>
<dbReference type="InterPro" id="IPR013324">
    <property type="entry name" value="RNA_pol_sigma_r3/r4-like"/>
</dbReference>
<dbReference type="SUPFAM" id="SSF88659">
    <property type="entry name" value="Sigma3 and sigma4 domains of RNA polymerase sigma factors"/>
    <property type="match status" value="1"/>
</dbReference>
<dbReference type="InterPro" id="IPR039425">
    <property type="entry name" value="RNA_pol_sigma-70-like"/>
</dbReference>
<evidence type="ECO:0000256" key="3">
    <source>
        <dbReference type="ARBA" id="ARBA00023082"/>
    </source>
</evidence>
<dbReference type="GO" id="GO:0003677">
    <property type="term" value="F:DNA binding"/>
    <property type="evidence" value="ECO:0007669"/>
    <property type="project" value="UniProtKB-KW"/>
</dbReference>
<organism evidence="9 10">
    <name type="scientific">Modicisalibacter muralis</name>
    <dbReference type="NCBI Taxonomy" id="119000"/>
    <lineage>
        <taxon>Bacteria</taxon>
        <taxon>Pseudomonadati</taxon>
        <taxon>Pseudomonadota</taxon>
        <taxon>Gammaproteobacteria</taxon>
        <taxon>Oceanospirillales</taxon>
        <taxon>Halomonadaceae</taxon>
        <taxon>Modicisalibacter</taxon>
    </lineage>
</organism>
<keyword evidence="2 6" id="KW-0805">Transcription regulation</keyword>
<dbReference type="NCBIfam" id="NF008888">
    <property type="entry name" value="PRK11922.1"/>
    <property type="match status" value="1"/>
</dbReference>
<dbReference type="SUPFAM" id="SSF88946">
    <property type="entry name" value="Sigma2 domain of RNA polymerase sigma factors"/>
    <property type="match status" value="1"/>
</dbReference>
<dbReference type="EMBL" id="FNGI01000002">
    <property type="protein sequence ID" value="SDL31135.1"/>
    <property type="molecule type" value="Genomic_DNA"/>
</dbReference>
<dbReference type="CDD" id="cd06171">
    <property type="entry name" value="Sigma70_r4"/>
    <property type="match status" value="1"/>
</dbReference>
<sequence>MKLTAEILDIKGVGPDTPESELVDLARNGQETAVREIIRRMNPKLFRIARGIVDSDAIAEEVVQEAYLIAFTRISEFRSEAKFATWITRITLNAAKMHLRKIRPTQEYDSINEPKNLDVSVVAFPGAKTANPESEQGRAQFRALIESAVTQLPSTLRVAFVLREVEGMSVTAIAEDLEISAITVKTRLFRARRHLRGALEEKIKGGFDSIFPFDGLRCANMANSVIEILNTATGTEK</sequence>
<dbReference type="PROSITE" id="PS01063">
    <property type="entry name" value="SIGMA70_ECF"/>
    <property type="match status" value="1"/>
</dbReference>
<evidence type="ECO:0000256" key="6">
    <source>
        <dbReference type="RuleBase" id="RU000716"/>
    </source>
</evidence>
<evidence type="ECO:0000313" key="9">
    <source>
        <dbReference type="EMBL" id="SDL31135.1"/>
    </source>
</evidence>
<name>A0A1G9J1A1_9GAMM</name>
<evidence type="ECO:0000313" key="10">
    <source>
        <dbReference type="Proteomes" id="UP000198654"/>
    </source>
</evidence>
<dbReference type="GO" id="GO:0006352">
    <property type="term" value="P:DNA-templated transcription initiation"/>
    <property type="evidence" value="ECO:0007669"/>
    <property type="project" value="InterPro"/>
</dbReference>
<evidence type="ECO:0000256" key="5">
    <source>
        <dbReference type="ARBA" id="ARBA00023163"/>
    </source>
</evidence>
<keyword evidence="3 6" id="KW-0731">Sigma factor</keyword>
<dbReference type="Proteomes" id="UP000198654">
    <property type="component" value="Unassembled WGS sequence"/>
</dbReference>
<dbReference type="InterPro" id="IPR007627">
    <property type="entry name" value="RNA_pol_sigma70_r2"/>
</dbReference>
<dbReference type="Pfam" id="PF04542">
    <property type="entry name" value="Sigma70_r2"/>
    <property type="match status" value="1"/>
</dbReference>
<dbReference type="NCBIfam" id="TIGR02937">
    <property type="entry name" value="sigma70-ECF"/>
    <property type="match status" value="1"/>
</dbReference>